<dbReference type="OrthoDB" id="6386497at2"/>
<dbReference type="SMART" id="SM00530">
    <property type="entry name" value="HTH_XRE"/>
    <property type="match status" value="1"/>
</dbReference>
<dbReference type="EMBL" id="QPJK01000006">
    <property type="protein sequence ID" value="RCW69490.1"/>
    <property type="molecule type" value="Genomic_DNA"/>
</dbReference>
<keyword evidence="3" id="KW-1185">Reference proteome</keyword>
<dbReference type="CDD" id="cd00093">
    <property type="entry name" value="HTH_XRE"/>
    <property type="match status" value="1"/>
</dbReference>
<dbReference type="InterPro" id="IPR010982">
    <property type="entry name" value="Lambda_DNA-bd_dom_sf"/>
</dbReference>
<dbReference type="InterPro" id="IPR001387">
    <property type="entry name" value="Cro/C1-type_HTH"/>
</dbReference>
<feature type="domain" description="HTH cro/C1-type" evidence="1">
    <location>
        <begin position="52"/>
        <end position="98"/>
    </location>
</feature>
<gene>
    <name evidence="2" type="ORF">DES41_106364</name>
</gene>
<reference evidence="2 3" key="1">
    <citation type="submission" date="2018-07" db="EMBL/GenBank/DDBJ databases">
        <title>Genomic Encyclopedia of Type Strains, Phase IV (KMG-IV): sequencing the most valuable type-strain genomes for metagenomic binning, comparative biology and taxonomic classification.</title>
        <authorList>
            <person name="Goeker M."/>
        </authorList>
    </citation>
    <scope>NUCLEOTIDE SEQUENCE [LARGE SCALE GENOMIC DNA]</scope>
    <source>
        <strain evidence="2 3">DSM 21634</strain>
    </source>
</reference>
<proteinExistence type="predicted"/>
<name>A0A368XND2_9BURK</name>
<dbReference type="Gene3D" id="1.10.260.40">
    <property type="entry name" value="lambda repressor-like DNA-binding domains"/>
    <property type="match status" value="1"/>
</dbReference>
<dbReference type="PROSITE" id="PS50943">
    <property type="entry name" value="HTH_CROC1"/>
    <property type="match status" value="1"/>
</dbReference>
<evidence type="ECO:0000259" key="1">
    <source>
        <dbReference type="PROSITE" id="PS50943"/>
    </source>
</evidence>
<organism evidence="2 3">
    <name type="scientific">Pseudorhodoferax soli</name>
    <dbReference type="NCBI Taxonomy" id="545864"/>
    <lineage>
        <taxon>Bacteria</taxon>
        <taxon>Pseudomonadati</taxon>
        <taxon>Pseudomonadota</taxon>
        <taxon>Betaproteobacteria</taxon>
        <taxon>Burkholderiales</taxon>
        <taxon>Comamonadaceae</taxon>
    </lineage>
</organism>
<dbReference type="Proteomes" id="UP000252884">
    <property type="component" value="Unassembled WGS sequence"/>
</dbReference>
<evidence type="ECO:0000313" key="2">
    <source>
        <dbReference type="EMBL" id="RCW69490.1"/>
    </source>
</evidence>
<dbReference type="AlphaFoldDB" id="A0A368XND2"/>
<dbReference type="RefSeq" id="WP_114469889.1">
    <property type="nucleotide sequence ID" value="NZ_QPJK01000006.1"/>
</dbReference>
<sequence length="137" mass="14703">MGIIVRIGAAPGGYYDSQMSQLRTKLPIGAVERRTGTLPLRTILQQSAASSGLSRDQLAAKAGLSRKGLYNLLNGDGDPQLSSIDALAHALDLELVLAPKAASQMQLDQPPSPRRSDHSRIHRLMADADHLLAQSRN</sequence>
<evidence type="ECO:0000313" key="3">
    <source>
        <dbReference type="Proteomes" id="UP000252884"/>
    </source>
</evidence>
<protein>
    <submittedName>
        <fullName evidence="2">Helix-turn-helix protein</fullName>
    </submittedName>
</protein>
<accession>A0A368XND2</accession>
<dbReference type="GO" id="GO:0003677">
    <property type="term" value="F:DNA binding"/>
    <property type="evidence" value="ECO:0007669"/>
    <property type="project" value="InterPro"/>
</dbReference>
<dbReference type="SUPFAM" id="SSF47413">
    <property type="entry name" value="lambda repressor-like DNA-binding domains"/>
    <property type="match status" value="1"/>
</dbReference>
<comment type="caution">
    <text evidence="2">The sequence shown here is derived from an EMBL/GenBank/DDBJ whole genome shotgun (WGS) entry which is preliminary data.</text>
</comment>
<dbReference type="Pfam" id="PF01381">
    <property type="entry name" value="HTH_3"/>
    <property type="match status" value="1"/>
</dbReference>